<proteinExistence type="predicted"/>
<dbReference type="AlphaFoldDB" id="A0A2K3MMX8"/>
<reference evidence="1 2" key="1">
    <citation type="journal article" date="2014" name="Am. J. Bot.">
        <title>Genome assembly and annotation for red clover (Trifolium pratense; Fabaceae).</title>
        <authorList>
            <person name="Istvanek J."/>
            <person name="Jaros M."/>
            <person name="Krenek A."/>
            <person name="Repkova J."/>
        </authorList>
    </citation>
    <scope>NUCLEOTIDE SEQUENCE [LARGE SCALE GENOMIC DNA]</scope>
    <source>
        <strain evidence="2">cv. Tatra</strain>
        <tissue evidence="1">Young leaves</tissue>
    </source>
</reference>
<evidence type="ECO:0000313" key="1">
    <source>
        <dbReference type="EMBL" id="PNX92104.1"/>
    </source>
</evidence>
<comment type="caution">
    <text evidence="1">The sequence shown here is derived from an EMBL/GenBank/DDBJ whole genome shotgun (WGS) entry which is preliminary data.</text>
</comment>
<gene>
    <name evidence="1" type="ORF">L195_g015236</name>
</gene>
<feature type="non-terminal residue" evidence="1">
    <location>
        <position position="1"/>
    </location>
</feature>
<organism evidence="1 2">
    <name type="scientific">Trifolium pratense</name>
    <name type="common">Red clover</name>
    <dbReference type="NCBI Taxonomy" id="57577"/>
    <lineage>
        <taxon>Eukaryota</taxon>
        <taxon>Viridiplantae</taxon>
        <taxon>Streptophyta</taxon>
        <taxon>Embryophyta</taxon>
        <taxon>Tracheophyta</taxon>
        <taxon>Spermatophyta</taxon>
        <taxon>Magnoliopsida</taxon>
        <taxon>eudicotyledons</taxon>
        <taxon>Gunneridae</taxon>
        <taxon>Pentapetalae</taxon>
        <taxon>rosids</taxon>
        <taxon>fabids</taxon>
        <taxon>Fabales</taxon>
        <taxon>Fabaceae</taxon>
        <taxon>Papilionoideae</taxon>
        <taxon>50 kb inversion clade</taxon>
        <taxon>NPAAA clade</taxon>
        <taxon>Hologalegina</taxon>
        <taxon>IRL clade</taxon>
        <taxon>Trifolieae</taxon>
        <taxon>Trifolium</taxon>
    </lineage>
</organism>
<evidence type="ECO:0000313" key="2">
    <source>
        <dbReference type="Proteomes" id="UP000236291"/>
    </source>
</evidence>
<reference evidence="1 2" key="2">
    <citation type="journal article" date="2017" name="Front. Plant Sci.">
        <title>Gene Classification and Mining of Molecular Markers Useful in Red Clover (Trifolium pratense) Breeding.</title>
        <authorList>
            <person name="Istvanek J."/>
            <person name="Dluhosova J."/>
            <person name="Dluhos P."/>
            <person name="Patkova L."/>
            <person name="Nedelnik J."/>
            <person name="Repkova J."/>
        </authorList>
    </citation>
    <scope>NUCLEOTIDE SEQUENCE [LARGE SCALE GENOMIC DNA]</scope>
    <source>
        <strain evidence="2">cv. Tatra</strain>
        <tissue evidence="1">Young leaves</tissue>
    </source>
</reference>
<dbReference type="EMBL" id="ASHM01010278">
    <property type="protein sequence ID" value="PNX92104.1"/>
    <property type="molecule type" value="Genomic_DNA"/>
</dbReference>
<dbReference type="PANTHER" id="PTHR11439:SF515">
    <property type="entry name" value="GAG-POL POLYPROTEIN"/>
    <property type="match status" value="1"/>
</dbReference>
<accession>A0A2K3MMX8</accession>
<protein>
    <submittedName>
        <fullName evidence="1">Copia-type polyprotein</fullName>
    </submittedName>
</protein>
<sequence length="225" mass="25670">RYASEILKKFEMNKCNVALSPGEPRSQLTKCTEEEDVDPTFYRKLIGSLRYLCNTRPDLAYNVGIVSRFMERPKSSHLIAVKRILRYVKSTINYAPISWCSKKEPVVALSSCEAEYIATSLSTCQAIWLKNLIEEISQDKCETDTLKIDNVSAINLAKNPIAHGRSKHIELRFHYLREQVNKGNLALIHCRSEEQVADLLTKAVTVQVFEKLRSEMGIETVDNMN</sequence>
<dbReference type="Proteomes" id="UP000236291">
    <property type="component" value="Unassembled WGS sequence"/>
</dbReference>
<dbReference type="STRING" id="57577.A0A2K3MMX8"/>
<name>A0A2K3MMX8_TRIPR</name>
<dbReference type="PANTHER" id="PTHR11439">
    <property type="entry name" value="GAG-POL-RELATED RETROTRANSPOSON"/>
    <property type="match status" value="1"/>
</dbReference>
<dbReference type="CDD" id="cd09272">
    <property type="entry name" value="RNase_HI_RT_Ty1"/>
    <property type="match status" value="1"/>
</dbReference>